<dbReference type="InterPro" id="IPR013087">
    <property type="entry name" value="Znf_C2H2_type"/>
</dbReference>
<accession>A0A2C5ZNC1</accession>
<gene>
    <name evidence="8" type="ORF">CDD80_5814</name>
</gene>
<dbReference type="PANTHER" id="PTHR35391:SF7">
    <property type="entry name" value="C2H2-TYPE DOMAIN-CONTAINING PROTEIN"/>
    <property type="match status" value="1"/>
</dbReference>
<protein>
    <recommendedName>
        <fullName evidence="7">C2H2-type domain-containing protein</fullName>
    </recommendedName>
</protein>
<reference evidence="8 9" key="1">
    <citation type="submission" date="2017-06" db="EMBL/GenBank/DDBJ databases">
        <title>Ant-infecting Ophiocordyceps genomes reveal a high diversity of potential behavioral manipulation genes and a possible major role for enterotoxins.</title>
        <authorList>
            <person name="De Bekker C."/>
            <person name="Evans H.C."/>
            <person name="Brachmann A."/>
            <person name="Hughes D.P."/>
        </authorList>
    </citation>
    <scope>NUCLEOTIDE SEQUENCE [LARGE SCALE GENOMIC DNA]</scope>
    <source>
        <strain evidence="8 9">Map16</strain>
    </source>
</reference>
<evidence type="ECO:0000313" key="9">
    <source>
        <dbReference type="Proteomes" id="UP000226431"/>
    </source>
</evidence>
<keyword evidence="1" id="KW-0479">Metal-binding</keyword>
<evidence type="ECO:0000313" key="8">
    <source>
        <dbReference type="EMBL" id="PHH80894.1"/>
    </source>
</evidence>
<dbReference type="OrthoDB" id="20872at2759"/>
<name>A0A2C5ZNC1_9HYPO</name>
<keyword evidence="4" id="KW-0862">Zinc</keyword>
<keyword evidence="2" id="KW-0677">Repeat</keyword>
<dbReference type="Proteomes" id="UP000226431">
    <property type="component" value="Unassembled WGS sequence"/>
</dbReference>
<sequence length="579" mass="65770">MSQALIASAAGEARKVRGRFQQWLAMSNLDHANRPEMTASIDNQLGRYSIWASSEICASMEDPRVHTSATHYVYMAVASLLKMLDDKIQDTADARFESSIQDIANDITLLYRLSSTALRAILARRIELGQFYTIRAGVEKPDVHRQFPTASSVLRDRFTSSFNLRWYQVLFEGYSPRSPSRLVGTTSRPKLEFDITQQGQHGLACDLDASSASSLDMGSTGSVDLNPFVCLFENCEAPKELFGHRSDWLQHMRGHTLRWRCNSKAHGLLLFDAKDDYVKHMRETHPKAFTDRQLRALAERNRRPREPIFDRCPLCGAVDLATAGSLNQLEKSYYYRIEDHLGDHLVSLALETFPGCNKVFNSTSTQEKPPTSHDKPFPSTSSSSAASQSLYYESLERKYVGKSPLSISSQEKTHVCEECQMRFRRLNDLIKHRKIHTSEKLYVCSDCDRRFTREDALSRHSQPDWSSPCAGIVASTAIESATRVVPSHQARDPCSTRPVYLSQLVSLLLFISAKSLRATENCIPVGRTHHYFGTDRVDSESYAEDCDAFEEWLVERHRLLQEACPRKYKFDLPIDFELP</sequence>
<dbReference type="PROSITE" id="PS50157">
    <property type="entry name" value="ZINC_FINGER_C2H2_2"/>
    <property type="match status" value="2"/>
</dbReference>
<evidence type="ECO:0000256" key="4">
    <source>
        <dbReference type="ARBA" id="ARBA00022833"/>
    </source>
</evidence>
<evidence type="ECO:0000259" key="7">
    <source>
        <dbReference type="PROSITE" id="PS50157"/>
    </source>
</evidence>
<dbReference type="GO" id="GO:0008270">
    <property type="term" value="F:zinc ion binding"/>
    <property type="evidence" value="ECO:0007669"/>
    <property type="project" value="UniProtKB-KW"/>
</dbReference>
<organism evidence="8 9">
    <name type="scientific">Ophiocordyceps camponoti-rufipedis</name>
    <dbReference type="NCBI Taxonomy" id="2004952"/>
    <lineage>
        <taxon>Eukaryota</taxon>
        <taxon>Fungi</taxon>
        <taxon>Dikarya</taxon>
        <taxon>Ascomycota</taxon>
        <taxon>Pezizomycotina</taxon>
        <taxon>Sordariomycetes</taxon>
        <taxon>Hypocreomycetidae</taxon>
        <taxon>Hypocreales</taxon>
        <taxon>Ophiocordycipitaceae</taxon>
        <taxon>Ophiocordyceps</taxon>
    </lineage>
</organism>
<feature type="domain" description="C2H2-type" evidence="7">
    <location>
        <begin position="414"/>
        <end position="441"/>
    </location>
</feature>
<dbReference type="AlphaFoldDB" id="A0A2C5ZNC1"/>
<dbReference type="PANTHER" id="PTHR35391">
    <property type="entry name" value="C2H2-TYPE DOMAIN-CONTAINING PROTEIN-RELATED"/>
    <property type="match status" value="1"/>
</dbReference>
<dbReference type="SUPFAM" id="SSF57667">
    <property type="entry name" value="beta-beta-alpha zinc fingers"/>
    <property type="match status" value="1"/>
</dbReference>
<evidence type="ECO:0000256" key="3">
    <source>
        <dbReference type="ARBA" id="ARBA00022771"/>
    </source>
</evidence>
<evidence type="ECO:0000256" key="5">
    <source>
        <dbReference type="PROSITE-ProRule" id="PRU00042"/>
    </source>
</evidence>
<dbReference type="PROSITE" id="PS00028">
    <property type="entry name" value="ZINC_FINGER_C2H2_1"/>
    <property type="match status" value="1"/>
</dbReference>
<dbReference type="Gene3D" id="3.30.160.60">
    <property type="entry name" value="Classic Zinc Finger"/>
    <property type="match status" value="2"/>
</dbReference>
<comment type="caution">
    <text evidence="8">The sequence shown here is derived from an EMBL/GenBank/DDBJ whole genome shotgun (WGS) entry which is preliminary data.</text>
</comment>
<dbReference type="EMBL" id="NJES01000006">
    <property type="protein sequence ID" value="PHH80894.1"/>
    <property type="molecule type" value="Genomic_DNA"/>
</dbReference>
<evidence type="ECO:0000256" key="2">
    <source>
        <dbReference type="ARBA" id="ARBA00022737"/>
    </source>
</evidence>
<proteinExistence type="predicted"/>
<feature type="domain" description="C2H2-type" evidence="7">
    <location>
        <begin position="442"/>
        <end position="460"/>
    </location>
</feature>
<dbReference type="STRING" id="2004952.A0A2C5ZNC1"/>
<keyword evidence="9" id="KW-1185">Reference proteome</keyword>
<dbReference type="FunFam" id="3.30.160.60:FF:000100">
    <property type="entry name" value="Zinc finger 45-like"/>
    <property type="match status" value="1"/>
</dbReference>
<dbReference type="InterPro" id="IPR036236">
    <property type="entry name" value="Znf_C2H2_sf"/>
</dbReference>
<keyword evidence="3 5" id="KW-0863">Zinc-finger</keyword>
<feature type="region of interest" description="Disordered" evidence="6">
    <location>
        <begin position="361"/>
        <end position="384"/>
    </location>
</feature>
<evidence type="ECO:0000256" key="6">
    <source>
        <dbReference type="SAM" id="MobiDB-lite"/>
    </source>
</evidence>
<dbReference type="SMART" id="SM00355">
    <property type="entry name" value="ZnF_C2H2"/>
    <property type="match status" value="3"/>
</dbReference>
<dbReference type="Pfam" id="PF00096">
    <property type="entry name" value="zf-C2H2"/>
    <property type="match status" value="2"/>
</dbReference>
<dbReference type="FunFam" id="3.30.160.60:FF:000446">
    <property type="entry name" value="Zinc finger protein"/>
    <property type="match status" value="1"/>
</dbReference>
<evidence type="ECO:0000256" key="1">
    <source>
        <dbReference type="ARBA" id="ARBA00022723"/>
    </source>
</evidence>